<evidence type="ECO:0000256" key="1">
    <source>
        <dbReference type="SAM" id="MobiDB-lite"/>
    </source>
</evidence>
<protein>
    <submittedName>
        <fullName evidence="2">Uncharacterized protein</fullName>
    </submittedName>
</protein>
<organism evidence="2 3">
    <name type="scientific">Mycobacteroides abscessus subsp. bolletii 50594</name>
    <dbReference type="NCBI Taxonomy" id="1303024"/>
    <lineage>
        <taxon>Bacteria</taxon>
        <taxon>Bacillati</taxon>
        <taxon>Actinomycetota</taxon>
        <taxon>Actinomycetes</taxon>
        <taxon>Mycobacteriales</taxon>
        <taxon>Mycobacteriaceae</taxon>
        <taxon>Mycobacteroides</taxon>
        <taxon>Mycobacteroides abscessus</taxon>
    </lineage>
</organism>
<feature type="region of interest" description="Disordered" evidence="1">
    <location>
        <begin position="1"/>
        <end position="25"/>
    </location>
</feature>
<accession>A0AB33A4S4</accession>
<reference evidence="2 3" key="1">
    <citation type="journal article" date="2013" name="Genome Announc.">
        <title>Complete Genome Sequence of Mycobacterium massiliense Clinical Strain Asan 50594, Belonging to the Type II Genotype.</title>
        <authorList>
            <person name="Kim B.J."/>
            <person name="Kim B.R."/>
            <person name="Hong S.H."/>
            <person name="Seok S.H."/>
            <person name="Kook Y.H."/>
            <person name="Kim B.J."/>
        </authorList>
    </citation>
    <scope>NUCLEOTIDE SEQUENCE [LARGE SCALE GENOMIC DNA]</scope>
    <source>
        <strain evidence="2 3">50594</strain>
    </source>
</reference>
<name>A0AB33A4S4_9MYCO</name>
<dbReference type="Proteomes" id="UP000013961">
    <property type="component" value="Chromosome"/>
</dbReference>
<dbReference type="AlphaFoldDB" id="A0AB33A4S4"/>
<evidence type="ECO:0000313" key="2">
    <source>
        <dbReference type="EMBL" id="AGM26810.1"/>
    </source>
</evidence>
<proteinExistence type="predicted"/>
<evidence type="ECO:0000313" key="3">
    <source>
        <dbReference type="Proteomes" id="UP000013961"/>
    </source>
</evidence>
<dbReference type="EMBL" id="CP004374">
    <property type="protein sequence ID" value="AGM26810.1"/>
    <property type="molecule type" value="Genomic_DNA"/>
</dbReference>
<gene>
    <name evidence="2" type="ORF">MASS_0208</name>
</gene>
<sequence>MSLAELFDEPQHARGPDAQRCSAGDHPAEWATLTVGWSRVVGAAKVIQSRHSEDSRDDVLRQCADASREAAVSELRWCWARLVNKFIEGMGDV</sequence>
<dbReference type="KEGG" id="mabb:MASS_0208"/>